<sequence>MEEAAARMGISIVRLVRESINGHIREPVLATGERNGPPNIKKSERGSATADSAYAEEVVVPLGQD</sequence>
<dbReference type="EMBL" id="QMEV01000074">
    <property type="protein sequence ID" value="RAV05369.1"/>
    <property type="molecule type" value="Genomic_DNA"/>
</dbReference>
<evidence type="ECO:0000313" key="2">
    <source>
        <dbReference type="EMBL" id="RAV05369.1"/>
    </source>
</evidence>
<protein>
    <submittedName>
        <fullName evidence="2">Uncharacterized protein</fullName>
    </submittedName>
</protein>
<accession>A0A329LB72</accession>
<evidence type="ECO:0000256" key="1">
    <source>
        <dbReference type="SAM" id="MobiDB-lite"/>
    </source>
</evidence>
<comment type="caution">
    <text evidence="2">The sequence shown here is derived from an EMBL/GenBank/DDBJ whole genome shotgun (WGS) entry which is preliminary data.</text>
</comment>
<proteinExistence type="predicted"/>
<evidence type="ECO:0000313" key="3">
    <source>
        <dbReference type="Proteomes" id="UP000250915"/>
    </source>
</evidence>
<organism evidence="2 3">
    <name type="scientific">Mycobacterium colombiense</name>
    <dbReference type="NCBI Taxonomy" id="339268"/>
    <lineage>
        <taxon>Bacteria</taxon>
        <taxon>Bacillati</taxon>
        <taxon>Actinomycetota</taxon>
        <taxon>Actinomycetes</taxon>
        <taxon>Mycobacteriales</taxon>
        <taxon>Mycobacteriaceae</taxon>
        <taxon>Mycobacterium</taxon>
        <taxon>Mycobacterium avium complex (MAC)</taxon>
    </lineage>
</organism>
<feature type="region of interest" description="Disordered" evidence="1">
    <location>
        <begin position="27"/>
        <end position="55"/>
    </location>
</feature>
<reference evidence="2 3" key="1">
    <citation type="submission" date="2018-06" db="EMBL/GenBank/DDBJ databases">
        <title>NTM in soil in Japan.</title>
        <authorList>
            <person name="Ohya K."/>
        </authorList>
    </citation>
    <scope>NUCLEOTIDE SEQUENCE [LARGE SCALE GENOMIC DNA]</scope>
    <source>
        <strain evidence="2 3">GF28</strain>
    </source>
</reference>
<gene>
    <name evidence="2" type="ORF">DQP57_22610</name>
</gene>
<dbReference type="AlphaFoldDB" id="A0A329LB72"/>
<dbReference type="Proteomes" id="UP000250915">
    <property type="component" value="Unassembled WGS sequence"/>
</dbReference>
<name>A0A329LB72_9MYCO</name>